<comment type="function">
    <text evidence="9">Component of the Mediator complex, a coactivator involved in the regulated transcription of nearly all RNA polymerase II-dependent genes. Mediator functions as a bridge to convey information from gene-specific regulatory proteins to the basal RNA polymerase II transcription machinery. Mediator is recruited to promoters by direct interactions with regulatory proteins and serves as a scaffold for the assembly of a functional preinitiation complex with RNA polymerase II and the general transcription factors.</text>
</comment>
<dbReference type="InterPro" id="IPR015943">
    <property type="entry name" value="WD40/YVTN_repeat-like_dom_sf"/>
</dbReference>
<feature type="domain" description="Mediator complex subunit Med16 N-terminal" evidence="10">
    <location>
        <begin position="140"/>
        <end position="473"/>
    </location>
</feature>
<evidence type="ECO:0000256" key="6">
    <source>
        <dbReference type="ARBA" id="ARBA00023163"/>
    </source>
</evidence>
<comment type="subcellular location">
    <subcellularLocation>
        <location evidence="1 9">Nucleus</location>
    </subcellularLocation>
</comment>
<dbReference type="Pfam" id="PF20719">
    <property type="entry name" value="Med16_C"/>
    <property type="match status" value="1"/>
</dbReference>
<evidence type="ECO:0000259" key="10">
    <source>
        <dbReference type="Pfam" id="PF11635"/>
    </source>
</evidence>
<evidence type="ECO:0000256" key="7">
    <source>
        <dbReference type="ARBA" id="ARBA00023242"/>
    </source>
</evidence>
<dbReference type="PANTHER" id="PTHR13224:SF6">
    <property type="entry name" value="MEDIATOR OF RNA POLYMERASE II TRANSCRIPTION SUBUNIT 16"/>
    <property type="match status" value="1"/>
</dbReference>
<keyword evidence="7 9" id="KW-0539">Nucleus</keyword>
<dbReference type="InterPro" id="IPR048338">
    <property type="entry name" value="Mediator_Med16"/>
</dbReference>
<reference evidence="12" key="1">
    <citation type="journal article" date="2020" name="Stud. Mycol.">
        <title>101 Dothideomycetes genomes: a test case for predicting lifestyles and emergence of pathogens.</title>
        <authorList>
            <person name="Haridas S."/>
            <person name="Albert R."/>
            <person name="Binder M."/>
            <person name="Bloem J."/>
            <person name="Labutti K."/>
            <person name="Salamov A."/>
            <person name="Andreopoulos B."/>
            <person name="Baker S."/>
            <person name="Barry K."/>
            <person name="Bills G."/>
            <person name="Bluhm B."/>
            <person name="Cannon C."/>
            <person name="Castanera R."/>
            <person name="Culley D."/>
            <person name="Daum C."/>
            <person name="Ezra D."/>
            <person name="Gonzalez J."/>
            <person name="Henrissat B."/>
            <person name="Kuo A."/>
            <person name="Liang C."/>
            <person name="Lipzen A."/>
            <person name="Lutzoni F."/>
            <person name="Magnuson J."/>
            <person name="Mondo S."/>
            <person name="Nolan M."/>
            <person name="Ohm R."/>
            <person name="Pangilinan J."/>
            <person name="Park H.-J."/>
            <person name="Ramirez L."/>
            <person name="Alfaro M."/>
            <person name="Sun H."/>
            <person name="Tritt A."/>
            <person name="Yoshinaga Y."/>
            <person name="Zwiers L.-H."/>
            <person name="Turgeon B."/>
            <person name="Goodwin S."/>
            <person name="Spatafora J."/>
            <person name="Crous P."/>
            <person name="Grigoriev I."/>
        </authorList>
    </citation>
    <scope>NUCLEOTIDE SEQUENCE</scope>
    <source>
        <strain evidence="12">CBS 101060</strain>
    </source>
</reference>
<comment type="caution">
    <text evidence="12">The sequence shown here is derived from an EMBL/GenBank/DDBJ whole genome shotgun (WGS) entry which is preliminary data.</text>
</comment>
<evidence type="ECO:0000256" key="2">
    <source>
        <dbReference type="ARBA" id="ARBA00006543"/>
    </source>
</evidence>
<evidence type="ECO:0000256" key="9">
    <source>
        <dbReference type="RuleBase" id="RU364149"/>
    </source>
</evidence>
<dbReference type="InterPro" id="IPR021665">
    <property type="entry name" value="Mediator_Med16_N"/>
</dbReference>
<dbReference type="GO" id="GO:0016592">
    <property type="term" value="C:mediator complex"/>
    <property type="evidence" value="ECO:0007669"/>
    <property type="project" value="InterPro"/>
</dbReference>
<comment type="similarity">
    <text evidence="2 9">Belongs to the Mediator complex subunit 16 family.</text>
</comment>
<dbReference type="GO" id="GO:0045893">
    <property type="term" value="P:positive regulation of DNA-templated transcription"/>
    <property type="evidence" value="ECO:0007669"/>
    <property type="project" value="TreeGrafter"/>
</dbReference>
<evidence type="ECO:0000256" key="1">
    <source>
        <dbReference type="ARBA" id="ARBA00004123"/>
    </source>
</evidence>
<dbReference type="SUPFAM" id="SSF101908">
    <property type="entry name" value="Putative isomerase YbhE"/>
    <property type="match status" value="1"/>
</dbReference>
<evidence type="ECO:0000256" key="4">
    <source>
        <dbReference type="ARBA" id="ARBA00023015"/>
    </source>
</evidence>
<keyword evidence="13" id="KW-1185">Reference proteome</keyword>
<proteinExistence type="inferred from homology"/>
<evidence type="ECO:0000313" key="13">
    <source>
        <dbReference type="Proteomes" id="UP000799429"/>
    </source>
</evidence>
<keyword evidence="5 9" id="KW-0010">Activator</keyword>
<sequence length="926" mass="102218">MPLMMEDDQYMEDLFGDSETVQLPTFTTLKGLSQRLDELQESGCCQKIAWSKAGGIATITRDGRGITLRALVRNPENGKWELSDEIPIQIPESHDDHCFVHLAWSYMGNDLAVVDDAGRIMIFSTETVLGKMNISRSSAVDSEDELGAIVGLYWLPVAPHKEKSAVFWSGQRDSDQWVYRMSHHLPAGPHNPVQNRSALVCVTRSGTVRLLYQQVDGQWLETVTELENITTASETLTHASFTEHSNVQKAGKSEENDDSLFLAIHDTSGLVRLYRIKINWNGFPQQPNQTPAFATMSLKTEDHCFPSRPSGEFDGQNLPSSRQLTYLEMIPIALEQREVTSLTIMAVFSSAPMPPSLMDTTQQAHSPSSVIVRWDFQQTMNKLHPSFDQLSSKKKPATSIDARKSFVLKRHPDVVTNNVVLAVFPLIQNTLYAFYLGDGSVEFRSRNSMEPVAADYNNDLVSSLPQAGFGFPIDEAGIQTALSPNFCLAAVMKADGSVHLKRMEYTLGSLATADDDPKYSAAAAAIALQHGSACYQYFISDDLFAMIPEDISPSFRRKLLSLIYKGLNNNLDFTAEETQQRQSQNLFRSPTLHKCLSAQCILGSSTPFKRDYAAKVSWVTMNIRLSTYILTMTVKNNQPLDADVAISVVGIIRWCGDLMAYLIGELMDAANALRGHEDDLEAIHAHIVTTNSPALPLLLSSIPRLLLRYALRPLRYAQGHAAQAAKNATPTAATRAARAAFATLLQLSAARPVQPPVFDELIGAVDSAIRNAYKDAGLDEKARGFAERELLTRGEVPGPLAKVVKSLLTEMLDKTISDASVDAARVRWTDTVTLGVTDDEKARRWWKSHTWDIIRKCTLPEGRRLRRCARCCGVMEDAGPVGSVYGKDEKGSSAERGGLHQWVYTTQKICVCSGSWGVGGFSGVGK</sequence>
<accession>A0A9P4SGT9</accession>
<dbReference type="Proteomes" id="UP000799429">
    <property type="component" value="Unassembled WGS sequence"/>
</dbReference>
<comment type="subunit">
    <text evidence="9">Component of the Mediator complex.</text>
</comment>
<feature type="domain" description="Mediator complex subunit 16 C-terminal" evidence="11">
    <location>
        <begin position="819"/>
        <end position="916"/>
    </location>
</feature>
<dbReference type="EMBL" id="MU006090">
    <property type="protein sequence ID" value="KAF2842252.1"/>
    <property type="molecule type" value="Genomic_DNA"/>
</dbReference>
<name>A0A9P4SGT9_9PEZI</name>
<protein>
    <recommendedName>
        <fullName evidence="3 9">Mediator of RNA polymerase II transcription subunit 16</fullName>
    </recommendedName>
    <alternativeName>
        <fullName evidence="8 9">Mediator complex subunit 16</fullName>
    </alternativeName>
</protein>
<evidence type="ECO:0000256" key="3">
    <source>
        <dbReference type="ARBA" id="ARBA00019614"/>
    </source>
</evidence>
<dbReference type="AlphaFoldDB" id="A0A9P4SGT9"/>
<dbReference type="PANTHER" id="PTHR13224">
    <property type="entry name" value="THYROID HORMONE RECEPTOR-ASSOCIATED PROTEIN-RELATED"/>
    <property type="match status" value="1"/>
</dbReference>
<evidence type="ECO:0000256" key="8">
    <source>
        <dbReference type="ARBA" id="ARBA00032015"/>
    </source>
</evidence>
<dbReference type="Pfam" id="PF11635">
    <property type="entry name" value="Med16_N"/>
    <property type="match status" value="1"/>
</dbReference>
<gene>
    <name evidence="9" type="primary">MED16</name>
    <name evidence="12" type="ORF">M501DRAFT_998516</name>
</gene>
<evidence type="ECO:0000256" key="5">
    <source>
        <dbReference type="ARBA" id="ARBA00023159"/>
    </source>
</evidence>
<dbReference type="OrthoDB" id="4139168at2759"/>
<dbReference type="InterPro" id="IPR048339">
    <property type="entry name" value="Mediator_Med16_C"/>
</dbReference>
<dbReference type="Gene3D" id="2.130.10.10">
    <property type="entry name" value="YVTN repeat-like/Quinoprotein amine dehydrogenase"/>
    <property type="match status" value="1"/>
</dbReference>
<keyword evidence="4 9" id="KW-0805">Transcription regulation</keyword>
<evidence type="ECO:0000259" key="11">
    <source>
        <dbReference type="Pfam" id="PF20719"/>
    </source>
</evidence>
<evidence type="ECO:0000313" key="12">
    <source>
        <dbReference type="EMBL" id="KAF2842252.1"/>
    </source>
</evidence>
<organism evidence="12 13">
    <name type="scientific">Patellaria atrata CBS 101060</name>
    <dbReference type="NCBI Taxonomy" id="1346257"/>
    <lineage>
        <taxon>Eukaryota</taxon>
        <taxon>Fungi</taxon>
        <taxon>Dikarya</taxon>
        <taxon>Ascomycota</taxon>
        <taxon>Pezizomycotina</taxon>
        <taxon>Dothideomycetes</taxon>
        <taxon>Dothideomycetes incertae sedis</taxon>
        <taxon>Patellariales</taxon>
        <taxon>Patellariaceae</taxon>
        <taxon>Patellaria</taxon>
    </lineage>
</organism>
<keyword evidence="6 9" id="KW-0804">Transcription</keyword>